<evidence type="ECO:0000256" key="3">
    <source>
        <dbReference type="ARBA" id="ARBA00008763"/>
    </source>
</evidence>
<proteinExistence type="inferred from homology"/>
<comment type="cofactor">
    <cofactor evidence="1">
        <name>Ca(2+)</name>
        <dbReference type="ChEBI" id="CHEBI:29108"/>
    </cofactor>
</comment>
<evidence type="ECO:0000256" key="2">
    <source>
        <dbReference type="ARBA" id="ARBA00004479"/>
    </source>
</evidence>
<dbReference type="Gene3D" id="3.30.1120.10">
    <property type="match status" value="1"/>
</dbReference>
<evidence type="ECO:0000256" key="5">
    <source>
        <dbReference type="ARBA" id="ARBA00022692"/>
    </source>
</evidence>
<dbReference type="Pfam" id="PF14707">
    <property type="entry name" value="Sulfatase_C"/>
    <property type="match status" value="1"/>
</dbReference>
<keyword evidence="15" id="KW-1185">Reference proteome</keyword>
<keyword evidence="5 12" id="KW-0812">Transmembrane</keyword>
<dbReference type="Pfam" id="PF12301">
    <property type="entry name" value="CD99L2"/>
    <property type="match status" value="1"/>
</dbReference>
<evidence type="ECO:0000259" key="13">
    <source>
        <dbReference type="Pfam" id="PF00884"/>
    </source>
</evidence>
<dbReference type="GO" id="GO:0046872">
    <property type="term" value="F:metal ion binding"/>
    <property type="evidence" value="ECO:0007669"/>
    <property type="project" value="UniProtKB-KW"/>
</dbReference>
<dbReference type="GO" id="GO:0016020">
    <property type="term" value="C:membrane"/>
    <property type="evidence" value="ECO:0007669"/>
    <property type="project" value="UniProtKB-SubCell"/>
</dbReference>
<evidence type="ECO:0000256" key="10">
    <source>
        <dbReference type="ARBA" id="ARBA00022989"/>
    </source>
</evidence>
<dbReference type="PANTHER" id="PTHR42693">
    <property type="entry name" value="ARYLSULFATASE FAMILY MEMBER"/>
    <property type="match status" value="1"/>
</dbReference>
<evidence type="ECO:0000256" key="8">
    <source>
        <dbReference type="ARBA" id="ARBA00022801"/>
    </source>
</evidence>
<keyword evidence="11 12" id="KW-0472">Membrane</keyword>
<protein>
    <submittedName>
        <fullName evidence="14">Arylsulfatase H</fullName>
    </submittedName>
</protein>
<evidence type="ECO:0000256" key="9">
    <source>
        <dbReference type="ARBA" id="ARBA00022837"/>
    </source>
</evidence>
<keyword evidence="9" id="KW-0106">Calcium</keyword>
<feature type="transmembrane region" description="Helical" evidence="12">
    <location>
        <begin position="279"/>
        <end position="297"/>
    </location>
</feature>
<dbReference type="PANTHER" id="PTHR42693:SF5">
    <property type="entry name" value="ARYLSULFATASE D"/>
    <property type="match status" value="1"/>
</dbReference>
<dbReference type="AlphaFoldDB" id="A0A8C7XQ42"/>
<dbReference type="GO" id="GO:0004065">
    <property type="term" value="F:arylsulfatase activity"/>
    <property type="evidence" value="ECO:0007669"/>
    <property type="project" value="TreeGrafter"/>
</dbReference>
<keyword evidence="6" id="KW-0479">Metal-binding</keyword>
<keyword evidence="7" id="KW-0732">Signal</keyword>
<evidence type="ECO:0000256" key="12">
    <source>
        <dbReference type="SAM" id="Phobius"/>
    </source>
</evidence>
<dbReference type="FunFam" id="3.30.1120.10:FF:000001">
    <property type="entry name" value="Arylsulfatase E"/>
    <property type="match status" value="1"/>
</dbReference>
<dbReference type="Gene3D" id="1.10.287.550">
    <property type="entry name" value="Helix hairpin bin"/>
    <property type="match status" value="1"/>
</dbReference>
<dbReference type="GO" id="GO:0005783">
    <property type="term" value="C:endoplasmic reticulum"/>
    <property type="evidence" value="ECO:0007669"/>
    <property type="project" value="UniProtKB-ARBA"/>
</dbReference>
<dbReference type="Pfam" id="PF00884">
    <property type="entry name" value="Sulfatase"/>
    <property type="match status" value="1"/>
</dbReference>
<evidence type="ECO:0000256" key="1">
    <source>
        <dbReference type="ARBA" id="ARBA00001913"/>
    </source>
</evidence>
<dbReference type="Gene3D" id="3.40.720.10">
    <property type="entry name" value="Alkaline Phosphatase, subunit A"/>
    <property type="match status" value="1"/>
</dbReference>
<dbReference type="SUPFAM" id="SSF53649">
    <property type="entry name" value="Alkaline phosphatase-like"/>
    <property type="match status" value="1"/>
</dbReference>
<dbReference type="PROSITE" id="PS00523">
    <property type="entry name" value="SULFATASE_1"/>
    <property type="match status" value="1"/>
</dbReference>
<comment type="similarity">
    <text evidence="4">Belongs to the sulfatase family.</text>
</comment>
<dbReference type="InterPro" id="IPR017850">
    <property type="entry name" value="Alkaline_phosphatase_core_sf"/>
</dbReference>
<sequence>MFCFSAAQKSGSGALAGILSGIILSAVGAVSTYFAYQKKKLCFKQADPEAPQKTDAPEVKSDDPQVITVELWRRDSKAGTRWETLWLANMSRFAMLALLLPLILTAGSDVSAVEQKPNFVLMMVDDLGIGDLGCYGNDTIRTPNIDRLASEGVKLTQHIAAAPLCSPSRAAFMTGRYALRSGMASTGRVQVLLFLGGSGGLPASETTFAKRLQQQGYSTGLIGKWHLGVNCESRGDHCHHPNQHGFSYFYGLPFTLFNDCVPGEGRDVLVDLQQTLQHLTLLFGVGLLTMVFVRVSGLLEVNFWFLVLLFFLGLVAAAVWYVPFALLQTWNCIIMRNQEVIEQPMTVETLPQRLLGEAQNFIRRNADHPFLLFFSLAHIHTPLFKSPAFAGKSRHGRYGDNLEEVDWIIGKVIETVDSFGLANNTLMYFTSDHGGHLEDSDAHIGQKGGWNGIYKGGKAMGGWEGGIRVPGIFRWPGRLAAGRVVEEPTSLMDLYPTLKYLAGDKQPDRELDGYNLMPLLEGKAAQSQHEFMFHYCGIYLNAVRWHPPGSDSVFKVHFFTPNFSPPGAGGCYDTKVCLCHGEHVTHHNPPLLFDLFHDPSESRPLTPDTEPRYAEVLERTAKAVMRHRSTLPQEVTSADDASKASTDVHDVLNQMTWEKILWRPWLQPCCGTFPFCGCKEDAATYESTTA</sequence>
<feature type="transmembrane region" description="Helical" evidence="12">
    <location>
        <begin position="303"/>
        <end position="327"/>
    </location>
</feature>
<organism evidence="14 15">
    <name type="scientific">Oryzias sinensis</name>
    <name type="common">Chinese medaka</name>
    <dbReference type="NCBI Taxonomy" id="183150"/>
    <lineage>
        <taxon>Eukaryota</taxon>
        <taxon>Metazoa</taxon>
        <taxon>Chordata</taxon>
        <taxon>Craniata</taxon>
        <taxon>Vertebrata</taxon>
        <taxon>Euteleostomi</taxon>
        <taxon>Actinopterygii</taxon>
        <taxon>Neopterygii</taxon>
        <taxon>Teleostei</taxon>
        <taxon>Neoteleostei</taxon>
        <taxon>Acanthomorphata</taxon>
        <taxon>Ovalentaria</taxon>
        <taxon>Atherinomorphae</taxon>
        <taxon>Beloniformes</taxon>
        <taxon>Adrianichthyidae</taxon>
        <taxon>Oryziinae</taxon>
        <taxon>Oryzias</taxon>
    </lineage>
</organism>
<evidence type="ECO:0000313" key="14">
    <source>
        <dbReference type="Ensembl" id="ENSOSIP00000016875.1"/>
    </source>
</evidence>
<keyword evidence="8" id="KW-0378">Hydrolase</keyword>
<feature type="domain" description="Sulfatase N-terminal" evidence="13">
    <location>
        <begin position="117"/>
        <end position="502"/>
    </location>
</feature>
<dbReference type="PROSITE" id="PS00149">
    <property type="entry name" value="SULFATASE_2"/>
    <property type="match status" value="1"/>
</dbReference>
<name>A0A8C7XQ42_9TELE</name>
<dbReference type="InterPro" id="IPR050738">
    <property type="entry name" value="Sulfatase"/>
</dbReference>
<evidence type="ECO:0000313" key="15">
    <source>
        <dbReference type="Proteomes" id="UP000694383"/>
    </source>
</evidence>
<evidence type="ECO:0000256" key="4">
    <source>
        <dbReference type="ARBA" id="ARBA00008779"/>
    </source>
</evidence>
<dbReference type="GeneTree" id="ENSGT00940000161140"/>
<comment type="subcellular location">
    <subcellularLocation>
        <location evidence="2">Membrane</location>
        <topology evidence="2">Single-pass type I membrane protein</topology>
    </subcellularLocation>
</comment>
<comment type="similarity">
    <text evidence="3">Belongs to the CD99 family.</text>
</comment>
<dbReference type="InterPro" id="IPR022078">
    <property type="entry name" value="CD99L2"/>
</dbReference>
<accession>A0A8C7XQ42</accession>
<dbReference type="InterPro" id="IPR000917">
    <property type="entry name" value="Sulfatase_N"/>
</dbReference>
<feature type="transmembrane region" description="Helical" evidence="12">
    <location>
        <begin position="14"/>
        <end position="36"/>
    </location>
</feature>
<evidence type="ECO:0000256" key="7">
    <source>
        <dbReference type="ARBA" id="ARBA00022729"/>
    </source>
</evidence>
<evidence type="ECO:0000256" key="11">
    <source>
        <dbReference type="ARBA" id="ARBA00023136"/>
    </source>
</evidence>
<dbReference type="FunFam" id="3.40.720.10:FF:000233">
    <property type="entry name" value="Predicted protein"/>
    <property type="match status" value="1"/>
</dbReference>
<keyword evidence="10 12" id="KW-1133">Transmembrane helix</keyword>
<reference evidence="14" key="2">
    <citation type="submission" date="2025-09" db="UniProtKB">
        <authorList>
            <consortium name="Ensembl"/>
        </authorList>
    </citation>
    <scope>IDENTIFICATION</scope>
</reference>
<dbReference type="Ensembl" id="ENSOSIT00000017836.1">
    <property type="protein sequence ID" value="ENSOSIP00000016875.1"/>
    <property type="gene ID" value="ENSOSIG00000009248.1"/>
</dbReference>
<dbReference type="Proteomes" id="UP000694383">
    <property type="component" value="Unplaced"/>
</dbReference>
<dbReference type="InterPro" id="IPR024607">
    <property type="entry name" value="Sulfatase_CS"/>
</dbReference>
<reference evidence="14" key="1">
    <citation type="submission" date="2025-08" db="UniProtKB">
        <authorList>
            <consortium name="Ensembl"/>
        </authorList>
    </citation>
    <scope>IDENTIFICATION</scope>
</reference>
<evidence type="ECO:0000256" key="6">
    <source>
        <dbReference type="ARBA" id="ARBA00022723"/>
    </source>
</evidence>